<proteinExistence type="predicted"/>
<comment type="caution">
    <text evidence="1">The sequence shown here is derived from an EMBL/GenBank/DDBJ whole genome shotgun (WGS) entry which is preliminary data.</text>
</comment>
<gene>
    <name evidence="1" type="ORF">A3I92_02610</name>
</gene>
<sequence>MGVEFEDFRIEEETLVAMLIDDIDIGIVGEDGRNKIAFVKTVVGGRDGERRKDKRKTENNQKT</sequence>
<dbReference type="AlphaFoldDB" id="A0A1F8H2W1"/>
<dbReference type="Proteomes" id="UP000177676">
    <property type="component" value="Unassembled WGS sequence"/>
</dbReference>
<evidence type="ECO:0000313" key="1">
    <source>
        <dbReference type="EMBL" id="OGN31943.1"/>
    </source>
</evidence>
<organism evidence="1 2">
    <name type="scientific">Candidatus Yanofskybacteria bacterium RIFCSPLOWO2_02_FULL_43_10b</name>
    <dbReference type="NCBI Taxonomy" id="1802704"/>
    <lineage>
        <taxon>Bacteria</taxon>
        <taxon>Candidatus Yanofskyibacteriota</taxon>
    </lineage>
</organism>
<protein>
    <submittedName>
        <fullName evidence="1">Uncharacterized protein</fullName>
    </submittedName>
</protein>
<accession>A0A1F8H2W1</accession>
<evidence type="ECO:0000313" key="2">
    <source>
        <dbReference type="Proteomes" id="UP000177676"/>
    </source>
</evidence>
<name>A0A1F8H2W1_9BACT</name>
<reference evidence="1 2" key="1">
    <citation type="journal article" date="2016" name="Nat. Commun.">
        <title>Thousands of microbial genomes shed light on interconnected biogeochemical processes in an aquifer system.</title>
        <authorList>
            <person name="Anantharaman K."/>
            <person name="Brown C.T."/>
            <person name="Hug L.A."/>
            <person name="Sharon I."/>
            <person name="Castelle C.J."/>
            <person name="Probst A.J."/>
            <person name="Thomas B.C."/>
            <person name="Singh A."/>
            <person name="Wilkins M.J."/>
            <person name="Karaoz U."/>
            <person name="Brodie E.L."/>
            <person name="Williams K.H."/>
            <person name="Hubbard S.S."/>
            <person name="Banfield J.F."/>
        </authorList>
    </citation>
    <scope>NUCLEOTIDE SEQUENCE [LARGE SCALE GENOMIC DNA]</scope>
</reference>
<dbReference type="EMBL" id="MGKS01000024">
    <property type="protein sequence ID" value="OGN31943.1"/>
    <property type="molecule type" value="Genomic_DNA"/>
</dbReference>